<keyword evidence="4" id="KW-1185">Reference proteome</keyword>
<dbReference type="GO" id="GO:0004519">
    <property type="term" value="F:endonuclease activity"/>
    <property type="evidence" value="ECO:0007669"/>
    <property type="project" value="UniProtKB-KW"/>
</dbReference>
<keyword evidence="3" id="KW-0540">Nuclease</keyword>
<dbReference type="EMBL" id="FUWS01000018">
    <property type="protein sequence ID" value="SKA37944.1"/>
    <property type="molecule type" value="Genomic_DNA"/>
</dbReference>
<dbReference type="OrthoDB" id="4464809at2"/>
<dbReference type="Pfam" id="PF13391">
    <property type="entry name" value="HNH_2"/>
    <property type="match status" value="1"/>
</dbReference>
<evidence type="ECO:0000259" key="2">
    <source>
        <dbReference type="Pfam" id="PF13391"/>
    </source>
</evidence>
<feature type="domain" description="HNH nuclease" evidence="2">
    <location>
        <begin position="211"/>
        <end position="259"/>
    </location>
</feature>
<organism evidence="3 4">
    <name type="scientific">Marinactinospora thermotolerans DSM 45154</name>
    <dbReference type="NCBI Taxonomy" id="1122192"/>
    <lineage>
        <taxon>Bacteria</taxon>
        <taxon>Bacillati</taxon>
        <taxon>Actinomycetota</taxon>
        <taxon>Actinomycetes</taxon>
        <taxon>Streptosporangiales</taxon>
        <taxon>Nocardiopsidaceae</taxon>
        <taxon>Marinactinospora</taxon>
    </lineage>
</organism>
<feature type="region of interest" description="Disordered" evidence="1">
    <location>
        <begin position="171"/>
        <end position="190"/>
    </location>
</feature>
<sequence length="315" mass="35187">MKAYVGVTDGKWYDFLAERVTRFGIREINFWRPSGKGAFRVLSPGDLFFFKTHFPHNKVVGGGVYSGFARLRVSEAWNLLGEGNGAPSIDLMRERISSYRKEPIGDGEDPVIGCILLRDPFFFPAGLAADPPPGFAPNLVQGKGYDLSLNPGHADYFDRLCKEAEGLVPKDGDSAPWKRPGPVYGAPRPVTPRLGQQAFKAVILNTYDGRCAVSGSRIRPTLQAAHIRPLPAGGEHRADNGILLRSDIHTLFDRGYLGLDEEHRLLVSHRLRKDFDGTACFYEKAGQQVLLPERRSDHPNREFTSWHRRNVFLTS</sequence>
<dbReference type="RefSeq" id="WP_078763979.1">
    <property type="nucleotide sequence ID" value="NZ_FUWS01000018.1"/>
</dbReference>
<keyword evidence="3" id="KW-0255">Endonuclease</keyword>
<proteinExistence type="predicted"/>
<gene>
    <name evidence="3" type="ORF">SAMN02745673_04762</name>
</gene>
<reference evidence="3 4" key="1">
    <citation type="submission" date="2017-02" db="EMBL/GenBank/DDBJ databases">
        <authorList>
            <person name="Peterson S.W."/>
        </authorList>
    </citation>
    <scope>NUCLEOTIDE SEQUENCE [LARGE SCALE GENOMIC DNA]</scope>
    <source>
        <strain evidence="3 4">DSM 45154</strain>
    </source>
</reference>
<evidence type="ECO:0000256" key="1">
    <source>
        <dbReference type="SAM" id="MobiDB-lite"/>
    </source>
</evidence>
<evidence type="ECO:0000313" key="4">
    <source>
        <dbReference type="Proteomes" id="UP000190637"/>
    </source>
</evidence>
<dbReference type="AlphaFoldDB" id="A0A1T4TBT1"/>
<name>A0A1T4TBT1_9ACTN</name>
<keyword evidence="3" id="KW-0378">Hydrolase</keyword>
<dbReference type="Proteomes" id="UP000190637">
    <property type="component" value="Unassembled WGS sequence"/>
</dbReference>
<dbReference type="STRING" id="1122192.SAMN02745673_04762"/>
<evidence type="ECO:0000313" key="3">
    <source>
        <dbReference type="EMBL" id="SKA37944.1"/>
    </source>
</evidence>
<accession>A0A1T4TBT1</accession>
<dbReference type="InterPro" id="IPR003615">
    <property type="entry name" value="HNH_nuc"/>
</dbReference>
<protein>
    <submittedName>
        <fullName evidence="3">Putative restriction endonuclease</fullName>
    </submittedName>
</protein>